<gene>
    <name evidence="1" type="ORF">JJ842_07085</name>
</gene>
<sequence length="48" mass="5386">MPSSPNLIVEALDIELAIAAFCLIPKIFQFALEQKSLKNTKLITKRVK</sequence>
<proteinExistence type="predicted"/>
<reference evidence="1" key="1">
    <citation type="journal article" date="2021" name="Front. Mar. Sci.">
        <title>Genomes of Diverse Isolates of Prochlorococcus High-Light-Adapted Clade II in the Western Pacific Ocean.</title>
        <authorList>
            <person name="Yan W."/>
            <person name="Feng X."/>
            <person name="Zhang W."/>
            <person name="Nawaz M.Z."/>
            <person name="Luo T."/>
            <person name="Zhang R."/>
            <person name="Jiao N."/>
        </authorList>
    </citation>
    <scope>NUCLEOTIDE SEQUENCE</scope>
    <source>
        <strain evidence="1">CUG1433</strain>
    </source>
</reference>
<evidence type="ECO:0000313" key="1">
    <source>
        <dbReference type="EMBL" id="MBO6971675.1"/>
    </source>
</evidence>
<dbReference type="Proteomes" id="UP000668060">
    <property type="component" value="Unassembled WGS sequence"/>
</dbReference>
<accession>A0A9D9BS10</accession>
<organism evidence="1 2">
    <name type="scientific">Prochlorococcus marinus CUG1433</name>
    <dbReference type="NCBI Taxonomy" id="2774506"/>
    <lineage>
        <taxon>Bacteria</taxon>
        <taxon>Bacillati</taxon>
        <taxon>Cyanobacteriota</taxon>
        <taxon>Cyanophyceae</taxon>
        <taxon>Synechococcales</taxon>
        <taxon>Prochlorococcaceae</taxon>
        <taxon>Prochlorococcus</taxon>
    </lineage>
</organism>
<dbReference type="EMBL" id="JAEPLN010000001">
    <property type="protein sequence ID" value="MBO6971675.1"/>
    <property type="molecule type" value="Genomic_DNA"/>
</dbReference>
<dbReference type="AlphaFoldDB" id="A0A9D9BS10"/>
<protein>
    <submittedName>
        <fullName evidence="1">Uncharacterized protein</fullName>
    </submittedName>
</protein>
<evidence type="ECO:0000313" key="2">
    <source>
        <dbReference type="Proteomes" id="UP000668060"/>
    </source>
</evidence>
<comment type="caution">
    <text evidence="1">The sequence shown here is derived from an EMBL/GenBank/DDBJ whole genome shotgun (WGS) entry which is preliminary data.</text>
</comment>
<name>A0A9D9BS10_PROMR</name>